<comment type="caution">
    <text evidence="1">The sequence shown here is derived from an EMBL/GenBank/DDBJ whole genome shotgun (WGS) entry which is preliminary data.</text>
</comment>
<name>A0A5B7DFT3_PORTR</name>
<accession>A0A5B7DFT3</accession>
<dbReference type="AlphaFoldDB" id="A0A5B7DFT3"/>
<evidence type="ECO:0000313" key="2">
    <source>
        <dbReference type="Proteomes" id="UP000324222"/>
    </source>
</evidence>
<dbReference type="EMBL" id="VSRR010000820">
    <property type="protein sequence ID" value="MPC19956.1"/>
    <property type="molecule type" value="Genomic_DNA"/>
</dbReference>
<protein>
    <submittedName>
        <fullName evidence="1">Uncharacterized protein</fullName>
    </submittedName>
</protein>
<proteinExistence type="predicted"/>
<keyword evidence="2" id="KW-1185">Reference proteome</keyword>
<evidence type="ECO:0000313" key="1">
    <source>
        <dbReference type="EMBL" id="MPC19956.1"/>
    </source>
</evidence>
<organism evidence="1 2">
    <name type="scientific">Portunus trituberculatus</name>
    <name type="common">Swimming crab</name>
    <name type="synonym">Neptunus trituberculatus</name>
    <dbReference type="NCBI Taxonomy" id="210409"/>
    <lineage>
        <taxon>Eukaryota</taxon>
        <taxon>Metazoa</taxon>
        <taxon>Ecdysozoa</taxon>
        <taxon>Arthropoda</taxon>
        <taxon>Crustacea</taxon>
        <taxon>Multicrustacea</taxon>
        <taxon>Malacostraca</taxon>
        <taxon>Eumalacostraca</taxon>
        <taxon>Eucarida</taxon>
        <taxon>Decapoda</taxon>
        <taxon>Pleocyemata</taxon>
        <taxon>Brachyura</taxon>
        <taxon>Eubrachyura</taxon>
        <taxon>Portunoidea</taxon>
        <taxon>Portunidae</taxon>
        <taxon>Portuninae</taxon>
        <taxon>Portunus</taxon>
    </lineage>
</organism>
<gene>
    <name evidence="1" type="ORF">E2C01_012885</name>
</gene>
<dbReference type="Proteomes" id="UP000324222">
    <property type="component" value="Unassembled WGS sequence"/>
</dbReference>
<reference evidence="1 2" key="1">
    <citation type="submission" date="2019-05" db="EMBL/GenBank/DDBJ databases">
        <title>Another draft genome of Portunus trituberculatus and its Hox gene families provides insights of decapod evolution.</title>
        <authorList>
            <person name="Jeong J.-H."/>
            <person name="Song I."/>
            <person name="Kim S."/>
            <person name="Choi T."/>
            <person name="Kim D."/>
            <person name="Ryu S."/>
            <person name="Kim W."/>
        </authorList>
    </citation>
    <scope>NUCLEOTIDE SEQUENCE [LARGE SCALE GENOMIC DNA]</scope>
    <source>
        <tissue evidence="1">Muscle</tissue>
    </source>
</reference>
<sequence length="102" mass="11980">MAAVNSLLKFQFQPWFDLHQDVTVNTVVFRDVTNLIVVHFINELHHGRQCHVSPSLLHTHQDKMDYEELIIATLLLLDDSEEEDRCAGAWNAVYRVFRFIEQ</sequence>